<dbReference type="InterPro" id="IPR050109">
    <property type="entry name" value="HTH-type_TetR-like_transc_reg"/>
</dbReference>
<keyword evidence="1" id="KW-0805">Transcription regulation</keyword>
<sequence length="228" mass="24454">MRADPSHLRSDAAANRDRILAVARDLFAERGLDVQMATVARRAGVGVATLYRRFPTKESLVTAVFEDQFEACFVTLDAAIADPDPWRGLCTAVEQVCAMQAVDRGFSAAILSAFPDIVDVHRQHARAVRGIAELVDRAKSAGHLRADFVPEDLTLVLMANNGIVADSPETALAASRRLVAYLLSSFRAEHTEPLPPPVSVDLRDVLPGFSASRTSSPASPASRPSPGP</sequence>
<dbReference type="Pfam" id="PF00440">
    <property type="entry name" value="TetR_N"/>
    <property type="match status" value="1"/>
</dbReference>
<dbReference type="PANTHER" id="PTHR30055">
    <property type="entry name" value="HTH-TYPE TRANSCRIPTIONAL REGULATOR RUTR"/>
    <property type="match status" value="1"/>
</dbReference>
<evidence type="ECO:0000256" key="1">
    <source>
        <dbReference type="ARBA" id="ARBA00023015"/>
    </source>
</evidence>
<evidence type="ECO:0000259" key="6">
    <source>
        <dbReference type="PROSITE" id="PS50977"/>
    </source>
</evidence>
<dbReference type="RefSeq" id="WP_116180512.1">
    <property type="nucleotide sequence ID" value="NZ_CP144375.1"/>
</dbReference>
<dbReference type="EMBL" id="QUNO01000020">
    <property type="protein sequence ID" value="REH33109.1"/>
    <property type="molecule type" value="Genomic_DNA"/>
</dbReference>
<evidence type="ECO:0000256" key="4">
    <source>
        <dbReference type="PROSITE-ProRule" id="PRU00335"/>
    </source>
</evidence>
<gene>
    <name evidence="7" type="ORF">BCF44_120181</name>
</gene>
<comment type="caution">
    <text evidence="7">The sequence shown here is derived from an EMBL/GenBank/DDBJ whole genome shotgun (WGS) entry which is preliminary data.</text>
</comment>
<dbReference type="InterPro" id="IPR009057">
    <property type="entry name" value="Homeodomain-like_sf"/>
</dbReference>
<dbReference type="Gene3D" id="1.10.357.10">
    <property type="entry name" value="Tetracycline Repressor, domain 2"/>
    <property type="match status" value="1"/>
</dbReference>
<dbReference type="SUPFAM" id="SSF46689">
    <property type="entry name" value="Homeodomain-like"/>
    <property type="match status" value="1"/>
</dbReference>
<dbReference type="InterPro" id="IPR001647">
    <property type="entry name" value="HTH_TetR"/>
</dbReference>
<dbReference type="InterPro" id="IPR049445">
    <property type="entry name" value="TetR_SbtR-like_C"/>
</dbReference>
<dbReference type="PANTHER" id="PTHR30055:SF234">
    <property type="entry name" value="HTH-TYPE TRANSCRIPTIONAL REGULATOR BETI"/>
    <property type="match status" value="1"/>
</dbReference>
<evidence type="ECO:0000313" key="8">
    <source>
        <dbReference type="Proteomes" id="UP000256269"/>
    </source>
</evidence>
<dbReference type="InterPro" id="IPR036271">
    <property type="entry name" value="Tet_transcr_reg_TetR-rel_C_sf"/>
</dbReference>
<dbReference type="OrthoDB" id="9795011at2"/>
<evidence type="ECO:0000313" key="7">
    <source>
        <dbReference type="EMBL" id="REH33109.1"/>
    </source>
</evidence>
<dbReference type="PRINTS" id="PR00455">
    <property type="entry name" value="HTHTETR"/>
</dbReference>
<feature type="domain" description="HTH tetR-type" evidence="6">
    <location>
        <begin position="13"/>
        <end position="72"/>
    </location>
</feature>
<dbReference type="GO" id="GO:0003700">
    <property type="term" value="F:DNA-binding transcription factor activity"/>
    <property type="evidence" value="ECO:0007669"/>
    <property type="project" value="TreeGrafter"/>
</dbReference>
<evidence type="ECO:0000256" key="2">
    <source>
        <dbReference type="ARBA" id="ARBA00023125"/>
    </source>
</evidence>
<name>A0A3E0GYC5_9PSEU</name>
<dbReference type="SUPFAM" id="SSF48498">
    <property type="entry name" value="Tetracyclin repressor-like, C-terminal domain"/>
    <property type="match status" value="1"/>
</dbReference>
<organism evidence="7 8">
    <name type="scientific">Kutzneria buriramensis</name>
    <dbReference type="NCBI Taxonomy" id="1045776"/>
    <lineage>
        <taxon>Bacteria</taxon>
        <taxon>Bacillati</taxon>
        <taxon>Actinomycetota</taxon>
        <taxon>Actinomycetes</taxon>
        <taxon>Pseudonocardiales</taxon>
        <taxon>Pseudonocardiaceae</taxon>
        <taxon>Kutzneria</taxon>
    </lineage>
</organism>
<dbReference type="AlphaFoldDB" id="A0A3E0GYC5"/>
<accession>A0A3E0GYC5</accession>
<dbReference type="GO" id="GO:0000976">
    <property type="term" value="F:transcription cis-regulatory region binding"/>
    <property type="evidence" value="ECO:0007669"/>
    <property type="project" value="TreeGrafter"/>
</dbReference>
<dbReference type="Pfam" id="PF21597">
    <property type="entry name" value="TetR_C_43"/>
    <property type="match status" value="1"/>
</dbReference>
<keyword evidence="3" id="KW-0804">Transcription</keyword>
<evidence type="ECO:0000256" key="5">
    <source>
        <dbReference type="SAM" id="MobiDB-lite"/>
    </source>
</evidence>
<reference evidence="7 8" key="1">
    <citation type="submission" date="2018-08" db="EMBL/GenBank/DDBJ databases">
        <title>Genomic Encyclopedia of Archaeal and Bacterial Type Strains, Phase II (KMG-II): from individual species to whole genera.</title>
        <authorList>
            <person name="Goeker M."/>
        </authorList>
    </citation>
    <scope>NUCLEOTIDE SEQUENCE [LARGE SCALE GENOMIC DNA]</scope>
    <source>
        <strain evidence="7 8">DSM 45791</strain>
    </source>
</reference>
<feature type="region of interest" description="Disordered" evidence="5">
    <location>
        <begin position="209"/>
        <end position="228"/>
    </location>
</feature>
<feature type="compositionally biased region" description="Low complexity" evidence="5">
    <location>
        <begin position="210"/>
        <end position="222"/>
    </location>
</feature>
<feature type="DNA-binding region" description="H-T-H motif" evidence="4">
    <location>
        <begin position="35"/>
        <end position="54"/>
    </location>
</feature>
<dbReference type="Proteomes" id="UP000256269">
    <property type="component" value="Unassembled WGS sequence"/>
</dbReference>
<keyword evidence="2 4" id="KW-0238">DNA-binding</keyword>
<keyword evidence="8" id="KW-1185">Reference proteome</keyword>
<evidence type="ECO:0000256" key="3">
    <source>
        <dbReference type="ARBA" id="ARBA00023163"/>
    </source>
</evidence>
<proteinExistence type="predicted"/>
<protein>
    <submittedName>
        <fullName evidence="7">AcrR family transcriptional regulator</fullName>
    </submittedName>
</protein>
<dbReference type="PROSITE" id="PS50977">
    <property type="entry name" value="HTH_TETR_2"/>
    <property type="match status" value="1"/>
</dbReference>